<evidence type="ECO:0000313" key="1">
    <source>
        <dbReference type="EMBL" id="POS71693.1"/>
    </source>
</evidence>
<sequence>MAPTDGSEGMNAGTSQSTPEYLLQDLEMLKVDEKQSTFLSLPGEIRNAMYRKVISAQTIDDEGASLLHQPPITQVNRQTRAEALSIYYAYNPTLLVETNSSSEWVPFLQEVVDAFTGGPRGLPGGSSQSTLRYLGSLHLDFRVKYTEVHFEADLTDDPISARTQQGPDDPDEVVEVGGPGLDWADAAAVQAAFDGAATRLADDMTRITTTTLADGNPKLTAISNTGDQIIRALEGTRLFALACPQLRSGVCICDTSVIIKARANLLPPWMVEILDHSTVEL</sequence>
<comment type="caution">
    <text evidence="1">The sequence shown here is derived from an EMBL/GenBank/DDBJ whole genome shotgun (WGS) entry which is preliminary data.</text>
</comment>
<dbReference type="Proteomes" id="UP000094444">
    <property type="component" value="Unassembled WGS sequence"/>
</dbReference>
<keyword evidence="2" id="KW-1185">Reference proteome</keyword>
<reference evidence="1" key="1">
    <citation type="submission" date="2017-09" db="EMBL/GenBank/DDBJ databases">
        <title>Polyketide synthases of a Diaporthe helianthi virulent isolate.</title>
        <authorList>
            <person name="Baroncelli R."/>
        </authorList>
    </citation>
    <scope>NUCLEOTIDE SEQUENCE [LARGE SCALE GENOMIC DNA]</scope>
    <source>
        <strain evidence="1">7/96</strain>
    </source>
</reference>
<evidence type="ECO:0000313" key="2">
    <source>
        <dbReference type="Proteomes" id="UP000094444"/>
    </source>
</evidence>
<gene>
    <name evidence="1" type="ORF">DHEL01_v209913</name>
</gene>
<dbReference type="EMBL" id="MAVT02001195">
    <property type="protein sequence ID" value="POS71693.1"/>
    <property type="molecule type" value="Genomic_DNA"/>
</dbReference>
<accession>A0A2P5HN52</accession>
<name>A0A2P5HN52_DIAHE</name>
<dbReference type="OrthoDB" id="62952at2759"/>
<organism evidence="1 2">
    <name type="scientific">Diaporthe helianthi</name>
    <dbReference type="NCBI Taxonomy" id="158607"/>
    <lineage>
        <taxon>Eukaryota</taxon>
        <taxon>Fungi</taxon>
        <taxon>Dikarya</taxon>
        <taxon>Ascomycota</taxon>
        <taxon>Pezizomycotina</taxon>
        <taxon>Sordariomycetes</taxon>
        <taxon>Sordariomycetidae</taxon>
        <taxon>Diaporthales</taxon>
        <taxon>Diaporthaceae</taxon>
        <taxon>Diaporthe</taxon>
    </lineage>
</organism>
<dbReference type="AlphaFoldDB" id="A0A2P5HN52"/>
<proteinExistence type="predicted"/>
<dbReference type="InParanoid" id="A0A2P5HN52"/>
<protein>
    <submittedName>
        <fullName evidence="1">Uncharacterized protein</fullName>
    </submittedName>
</protein>